<dbReference type="AlphaFoldDB" id="A0A495MK97"/>
<comment type="caution">
    <text evidence="1">The sequence shown here is derived from an EMBL/GenBank/DDBJ whole genome shotgun (WGS) entry which is preliminary data.</text>
</comment>
<evidence type="ECO:0000313" key="1">
    <source>
        <dbReference type="EMBL" id="RKS25848.1"/>
    </source>
</evidence>
<reference evidence="1 2" key="1">
    <citation type="submission" date="2018-10" db="EMBL/GenBank/DDBJ databases">
        <title>Genomic Encyclopedia of Archaeal and Bacterial Type Strains, Phase II (KMG-II): from individual species to whole genera.</title>
        <authorList>
            <person name="Goeker M."/>
        </authorList>
    </citation>
    <scope>NUCLEOTIDE SEQUENCE [LARGE SCALE GENOMIC DNA]</scope>
    <source>
        <strain evidence="1 2">DSM 29537</strain>
    </source>
</reference>
<evidence type="ECO:0000313" key="2">
    <source>
        <dbReference type="Proteomes" id="UP000277579"/>
    </source>
</evidence>
<accession>A0A495MK97</accession>
<gene>
    <name evidence="1" type="ORF">CLV94_0893</name>
</gene>
<organism evidence="1 2">
    <name type="scientific">Flavobacterium endophyticum</name>
    <dbReference type="NCBI Taxonomy" id="1540163"/>
    <lineage>
        <taxon>Bacteria</taxon>
        <taxon>Pseudomonadati</taxon>
        <taxon>Bacteroidota</taxon>
        <taxon>Flavobacteriia</taxon>
        <taxon>Flavobacteriales</taxon>
        <taxon>Flavobacteriaceae</taxon>
        <taxon>Flavobacterium</taxon>
    </lineage>
</organism>
<evidence type="ECO:0008006" key="3">
    <source>
        <dbReference type="Google" id="ProtNLM"/>
    </source>
</evidence>
<dbReference type="Proteomes" id="UP000277579">
    <property type="component" value="Unassembled WGS sequence"/>
</dbReference>
<keyword evidence="2" id="KW-1185">Reference proteome</keyword>
<protein>
    <recommendedName>
        <fullName evidence="3">Carboxypeptidase-like protein</fullName>
    </recommendedName>
</protein>
<dbReference type="EMBL" id="RBLC01000001">
    <property type="protein sequence ID" value="RKS25848.1"/>
    <property type="molecule type" value="Genomic_DNA"/>
</dbReference>
<proteinExistence type="predicted"/>
<name>A0A495MK97_9FLAO</name>
<sequence>MAIYLEADRIFLPDKPIPHMIMLKKLFLCSFFIAISPSVLAQASERKTLKGKITAYTPSLDGIYVLNLSSRKETVTKEGGYFSIMAKEGDSIMFSSIQFRGKTVVVDLGDFEKELLFVKLETMVNQLDEVMVVQYKSINAYDLGIIPKPAKVYTPAERKLRTATGLDPKVGLNSSLTIDPLFNMLSGRTAMLKKELEAERKEKWMSQLEDMFDEDYYTQKLKIPSDHVRGFLYYAVENERFVKILSSKNKAMTTFLLGEIAKKYIQTITDEK</sequence>